<name>L1KL53_9ACTN</name>
<dbReference type="AlphaFoldDB" id="L1KL53"/>
<dbReference type="EMBL" id="AEJC01000614">
    <property type="protein sequence ID" value="EKX61220.1"/>
    <property type="molecule type" value="Genomic_DNA"/>
</dbReference>
<organism evidence="1 2">
    <name type="scientific">Streptomyces ipomoeae 91-03</name>
    <dbReference type="NCBI Taxonomy" id="698759"/>
    <lineage>
        <taxon>Bacteria</taxon>
        <taxon>Bacillati</taxon>
        <taxon>Actinomycetota</taxon>
        <taxon>Actinomycetes</taxon>
        <taxon>Kitasatosporales</taxon>
        <taxon>Streptomycetaceae</taxon>
        <taxon>Streptomyces</taxon>
    </lineage>
</organism>
<sequence length="54" mass="6060">MICVRCQQPIQDGEDYESHIPHVATGAAPTVYLHIGPCKRVPSQTYPSRAPKRR</sequence>
<proteinExistence type="predicted"/>
<evidence type="ECO:0000313" key="1">
    <source>
        <dbReference type="EMBL" id="EKX61220.1"/>
    </source>
</evidence>
<gene>
    <name evidence="1" type="ORF">STRIP9103_02714</name>
</gene>
<reference evidence="1 2" key="1">
    <citation type="submission" date="2012-11" db="EMBL/GenBank/DDBJ databases">
        <authorList>
            <person name="Huguet-Tapia J.C."/>
            <person name="Durkin A.S."/>
            <person name="Pettis G.S."/>
            <person name="Badger J.H."/>
        </authorList>
    </citation>
    <scope>NUCLEOTIDE SEQUENCE [LARGE SCALE GENOMIC DNA]</scope>
    <source>
        <strain evidence="1 2">91-03</strain>
    </source>
</reference>
<accession>L1KL53</accession>
<comment type="caution">
    <text evidence="1">The sequence shown here is derived from an EMBL/GenBank/DDBJ whole genome shotgun (WGS) entry which is preliminary data.</text>
</comment>
<dbReference type="Proteomes" id="UP000010411">
    <property type="component" value="Unassembled WGS sequence"/>
</dbReference>
<evidence type="ECO:0000313" key="2">
    <source>
        <dbReference type="Proteomes" id="UP000010411"/>
    </source>
</evidence>
<protein>
    <submittedName>
        <fullName evidence="1">Uncharacterized protein</fullName>
    </submittedName>
</protein>
<dbReference type="PATRIC" id="fig|698759.3.peg.8045"/>
<keyword evidence="2" id="KW-1185">Reference proteome</keyword>